<comment type="caution">
    <text evidence="8">Lacks conserved residue(s) required for the propagation of feature annotation.</text>
</comment>
<accession>A0ABN2TL93</accession>
<proteinExistence type="inferred from homology"/>
<evidence type="ECO:0000256" key="6">
    <source>
        <dbReference type="ARBA" id="ARBA00022989"/>
    </source>
</evidence>
<evidence type="ECO:0000313" key="9">
    <source>
        <dbReference type="EMBL" id="GAA2013015.1"/>
    </source>
</evidence>
<feature type="transmembrane region" description="Helical" evidence="8">
    <location>
        <begin position="39"/>
        <end position="57"/>
    </location>
</feature>
<comment type="similarity">
    <text evidence="2 8">Belongs to the alanine or glycine:cation symporter (AGCS) (TC 2.A.25) family.</text>
</comment>
<evidence type="ECO:0008006" key="11">
    <source>
        <dbReference type="Google" id="ProtNLM"/>
    </source>
</evidence>
<dbReference type="EMBL" id="BAAANO010000028">
    <property type="protein sequence ID" value="GAA2013015.1"/>
    <property type="molecule type" value="Genomic_DNA"/>
</dbReference>
<name>A0ABN2TL93_9MICO</name>
<comment type="subcellular location">
    <subcellularLocation>
        <location evidence="1 8">Cell membrane</location>
        <topology evidence="1 8">Multi-pass membrane protein</topology>
    </subcellularLocation>
</comment>
<feature type="transmembrane region" description="Helical" evidence="8">
    <location>
        <begin position="64"/>
        <end position="87"/>
    </location>
</feature>
<keyword evidence="8" id="KW-0769">Symport</keyword>
<dbReference type="PRINTS" id="PR00175">
    <property type="entry name" value="NAALASMPORT"/>
</dbReference>
<dbReference type="RefSeq" id="WP_344310314.1">
    <property type="nucleotide sequence ID" value="NZ_BAAANO010000028.1"/>
</dbReference>
<feature type="transmembrane region" description="Helical" evidence="8">
    <location>
        <begin position="219"/>
        <end position="243"/>
    </location>
</feature>
<feature type="transmembrane region" description="Helical" evidence="8">
    <location>
        <begin position="93"/>
        <end position="116"/>
    </location>
</feature>
<keyword evidence="4 8" id="KW-1003">Cell membrane</keyword>
<evidence type="ECO:0000256" key="1">
    <source>
        <dbReference type="ARBA" id="ARBA00004651"/>
    </source>
</evidence>
<dbReference type="NCBIfam" id="TIGR00835">
    <property type="entry name" value="agcS"/>
    <property type="match status" value="1"/>
</dbReference>
<dbReference type="PANTHER" id="PTHR30330">
    <property type="entry name" value="AGSS FAMILY TRANSPORTER, SODIUM-ALANINE"/>
    <property type="match status" value="1"/>
</dbReference>
<dbReference type="Pfam" id="PF01235">
    <property type="entry name" value="Na_Ala_symp"/>
    <property type="match status" value="1"/>
</dbReference>
<evidence type="ECO:0000256" key="5">
    <source>
        <dbReference type="ARBA" id="ARBA00022692"/>
    </source>
</evidence>
<keyword evidence="3 8" id="KW-0813">Transport</keyword>
<feature type="transmembrane region" description="Helical" evidence="8">
    <location>
        <begin position="157"/>
        <end position="178"/>
    </location>
</feature>
<dbReference type="Proteomes" id="UP001500755">
    <property type="component" value="Unassembled WGS sequence"/>
</dbReference>
<sequence>MYASVFAFVTVVALTLLMPGVQANGISSAAANAWGIPPWVAGAAVIIVLAFIIVGGVKRIASFAGFVVPIMAVLYIVGAIVVVIMNAHKLPEVIELIVSSAFGVNAAFGGIVGSAIEWGVKRGIYSNEAGQGTGPHSAAAAEVSHPTKQGLVQAGSIYIDTLFVCSATAFMILSTGMYKVFEGGAEDGRVLGEGGSLPEGVASGAGYAQSAFDSVLPGLGASFIAVSLAFFAFTTIVAYYYMAETNLAFLLRGDSPARIAARTWLSRLLQLAILGSAFIGTVNRTEVAWMLGDIGVGIMAWLNITGILVLRSAALRALRDYEKQRKSGLDPQFDPAAVRVHGAASGPSARTNVPGTSTTGSEGWGFREVLARVPRSFHGAHSRFARVLRVPLATGSPASTQCDATSRGCVTK</sequence>
<keyword evidence="6 8" id="KW-1133">Transmembrane helix</keyword>
<evidence type="ECO:0000256" key="8">
    <source>
        <dbReference type="RuleBase" id="RU363064"/>
    </source>
</evidence>
<evidence type="ECO:0000256" key="4">
    <source>
        <dbReference type="ARBA" id="ARBA00022475"/>
    </source>
</evidence>
<feature type="transmembrane region" description="Helical" evidence="8">
    <location>
        <begin position="288"/>
        <end position="310"/>
    </location>
</feature>
<keyword evidence="10" id="KW-1185">Reference proteome</keyword>
<evidence type="ECO:0000256" key="3">
    <source>
        <dbReference type="ARBA" id="ARBA00022448"/>
    </source>
</evidence>
<reference evidence="9 10" key="1">
    <citation type="journal article" date="2019" name="Int. J. Syst. Evol. Microbiol.">
        <title>The Global Catalogue of Microorganisms (GCM) 10K type strain sequencing project: providing services to taxonomists for standard genome sequencing and annotation.</title>
        <authorList>
            <consortium name="The Broad Institute Genomics Platform"/>
            <consortium name="The Broad Institute Genome Sequencing Center for Infectious Disease"/>
            <person name="Wu L."/>
            <person name="Ma J."/>
        </authorList>
    </citation>
    <scope>NUCLEOTIDE SEQUENCE [LARGE SCALE GENOMIC DNA]</scope>
    <source>
        <strain evidence="9 10">JCM 14546</strain>
    </source>
</reference>
<comment type="caution">
    <text evidence="9">The sequence shown here is derived from an EMBL/GenBank/DDBJ whole genome shotgun (WGS) entry which is preliminary data.</text>
</comment>
<evidence type="ECO:0000256" key="7">
    <source>
        <dbReference type="ARBA" id="ARBA00023136"/>
    </source>
</evidence>
<organism evidence="9 10">
    <name type="scientific">Brevibacterium samyangense</name>
    <dbReference type="NCBI Taxonomy" id="366888"/>
    <lineage>
        <taxon>Bacteria</taxon>
        <taxon>Bacillati</taxon>
        <taxon>Actinomycetota</taxon>
        <taxon>Actinomycetes</taxon>
        <taxon>Micrococcales</taxon>
        <taxon>Brevibacteriaceae</taxon>
        <taxon>Brevibacterium</taxon>
    </lineage>
</organism>
<dbReference type="PANTHER" id="PTHR30330:SF7">
    <property type="entry name" value="SODIUM_PROTON-DEPENDENT ALANINE CARRIER PROTEIN YRBD-RELATED"/>
    <property type="match status" value="1"/>
</dbReference>
<feature type="transmembrane region" description="Helical" evidence="8">
    <location>
        <begin position="264"/>
        <end position="282"/>
    </location>
</feature>
<evidence type="ECO:0000256" key="2">
    <source>
        <dbReference type="ARBA" id="ARBA00009261"/>
    </source>
</evidence>
<gene>
    <name evidence="9" type="ORF">GCM10009755_25760</name>
</gene>
<keyword evidence="7 8" id="KW-0472">Membrane</keyword>
<protein>
    <recommendedName>
        <fullName evidence="11">Alanine or glycine:cation symporter, AGCS family</fullName>
    </recommendedName>
</protein>
<evidence type="ECO:0000313" key="10">
    <source>
        <dbReference type="Proteomes" id="UP001500755"/>
    </source>
</evidence>
<keyword evidence="5 8" id="KW-0812">Transmembrane</keyword>
<dbReference type="InterPro" id="IPR001463">
    <property type="entry name" value="Na/Ala_symport"/>
</dbReference>